<dbReference type="PANTHER" id="PTHR42932">
    <property type="entry name" value="GENERAL STRESS PROTEIN 20U"/>
    <property type="match status" value="1"/>
</dbReference>
<dbReference type="AlphaFoldDB" id="A0A542SMW1"/>
<evidence type="ECO:0000259" key="3">
    <source>
        <dbReference type="Pfam" id="PF00210"/>
    </source>
</evidence>
<dbReference type="PANTHER" id="PTHR42932:SF2">
    <property type="entry name" value="DNA PROTECTION DURING STARVATION PROTEIN 1"/>
    <property type="match status" value="1"/>
</dbReference>
<dbReference type="Pfam" id="PF00210">
    <property type="entry name" value="Ferritin"/>
    <property type="match status" value="1"/>
</dbReference>
<accession>A0A542SMW1</accession>
<protein>
    <submittedName>
        <fullName evidence="4">Starvation-inducible DNA-binding protein</fullName>
    </submittedName>
</protein>
<dbReference type="SUPFAM" id="SSF47240">
    <property type="entry name" value="Ferritin-like"/>
    <property type="match status" value="1"/>
</dbReference>
<dbReference type="PROSITE" id="PS00819">
    <property type="entry name" value="DPS_2"/>
    <property type="match status" value="1"/>
</dbReference>
<dbReference type="InterPro" id="IPR023188">
    <property type="entry name" value="DPS_DNA-bd_CS"/>
</dbReference>
<dbReference type="OrthoDB" id="9797687at2"/>
<feature type="domain" description="Ferritin/DPS" evidence="3">
    <location>
        <begin position="10"/>
        <end position="146"/>
    </location>
</feature>
<keyword evidence="4" id="KW-0238">DNA-binding</keyword>
<dbReference type="RefSeq" id="WP_142111295.1">
    <property type="nucleotide sequence ID" value="NZ_BAAATB010000008.1"/>
</dbReference>
<proteinExistence type="inferred from homology"/>
<dbReference type="GO" id="GO:0016722">
    <property type="term" value="F:oxidoreductase activity, acting on metal ions"/>
    <property type="evidence" value="ECO:0007669"/>
    <property type="project" value="InterPro"/>
</dbReference>
<dbReference type="GO" id="GO:0003677">
    <property type="term" value="F:DNA binding"/>
    <property type="evidence" value="ECO:0007669"/>
    <property type="project" value="UniProtKB-KW"/>
</dbReference>
<sequence>MPTASPRTAEILQATLVDLIDLSLLGKQAHWNVHGPHFRSIHLELDEIVTDVRNSYDTVAERLAQLGVSPDGRAATIASSSQVDDIGAGPIGSDKVVRIFSERIDAVSDRIKAVLPELDEDMLTQDHLIAIGQNLDQHAWFLRSQIK</sequence>
<keyword evidence="5" id="KW-1185">Reference proteome</keyword>
<dbReference type="PIRSF" id="PIRSF005900">
    <property type="entry name" value="Dps"/>
    <property type="match status" value="1"/>
</dbReference>
<dbReference type="InterPro" id="IPR002177">
    <property type="entry name" value="DPS_DNA-bd"/>
</dbReference>
<dbReference type="InterPro" id="IPR008331">
    <property type="entry name" value="Ferritin_DPS_dom"/>
</dbReference>
<evidence type="ECO:0000313" key="4">
    <source>
        <dbReference type="EMBL" id="TQK75966.1"/>
    </source>
</evidence>
<dbReference type="EMBL" id="VFNV01000001">
    <property type="protein sequence ID" value="TQK75966.1"/>
    <property type="molecule type" value="Genomic_DNA"/>
</dbReference>
<comment type="similarity">
    <text evidence="1 2">Belongs to the Dps family.</text>
</comment>
<dbReference type="InterPro" id="IPR012347">
    <property type="entry name" value="Ferritin-like"/>
</dbReference>
<comment type="caution">
    <text evidence="4">The sequence shown here is derived from an EMBL/GenBank/DDBJ whole genome shotgun (WGS) entry which is preliminary data.</text>
</comment>
<evidence type="ECO:0000313" key="5">
    <source>
        <dbReference type="Proteomes" id="UP000316181"/>
    </source>
</evidence>
<dbReference type="Proteomes" id="UP000316181">
    <property type="component" value="Unassembled WGS sequence"/>
</dbReference>
<name>A0A542SMW1_9MICO</name>
<dbReference type="CDD" id="cd01043">
    <property type="entry name" value="DPS"/>
    <property type="match status" value="1"/>
</dbReference>
<dbReference type="PRINTS" id="PR01346">
    <property type="entry name" value="HELNAPAPROT"/>
</dbReference>
<evidence type="ECO:0000256" key="2">
    <source>
        <dbReference type="RuleBase" id="RU003875"/>
    </source>
</evidence>
<dbReference type="Gene3D" id="1.20.1260.10">
    <property type="match status" value="1"/>
</dbReference>
<organism evidence="4 5">
    <name type="scientific">Rarobacter incanus</name>
    <dbReference type="NCBI Taxonomy" id="153494"/>
    <lineage>
        <taxon>Bacteria</taxon>
        <taxon>Bacillati</taxon>
        <taxon>Actinomycetota</taxon>
        <taxon>Actinomycetes</taxon>
        <taxon>Micrococcales</taxon>
        <taxon>Rarobacteraceae</taxon>
        <taxon>Rarobacter</taxon>
    </lineage>
</organism>
<dbReference type="GO" id="GO:0008199">
    <property type="term" value="F:ferric iron binding"/>
    <property type="evidence" value="ECO:0007669"/>
    <property type="project" value="InterPro"/>
</dbReference>
<gene>
    <name evidence="4" type="ORF">FB389_0610</name>
</gene>
<reference evidence="4 5" key="1">
    <citation type="submission" date="2019-06" db="EMBL/GenBank/DDBJ databases">
        <title>Sequencing the genomes of 1000 actinobacteria strains.</title>
        <authorList>
            <person name="Klenk H.-P."/>
        </authorList>
    </citation>
    <scope>NUCLEOTIDE SEQUENCE [LARGE SCALE GENOMIC DNA]</scope>
    <source>
        <strain evidence="4 5">DSM 10596</strain>
    </source>
</reference>
<dbReference type="InterPro" id="IPR009078">
    <property type="entry name" value="Ferritin-like_SF"/>
</dbReference>
<evidence type="ECO:0000256" key="1">
    <source>
        <dbReference type="ARBA" id="ARBA00009497"/>
    </source>
</evidence>